<reference evidence="2 3" key="1">
    <citation type="submission" date="2019-06" db="EMBL/GenBank/DDBJ databases">
        <title>Genomic Encyclopedia of Type Strains, Phase IV (KMG-V): Genome sequencing to study the core and pangenomes of soil and plant-associated prokaryotes.</title>
        <authorList>
            <person name="Whitman W."/>
        </authorList>
    </citation>
    <scope>NUCLEOTIDE SEQUENCE [LARGE SCALE GENOMIC DNA]</scope>
    <source>
        <strain evidence="2 3">BR 510</strain>
    </source>
</reference>
<keyword evidence="1" id="KW-1133">Transmembrane helix</keyword>
<evidence type="ECO:0000256" key="1">
    <source>
        <dbReference type="SAM" id="Phobius"/>
    </source>
</evidence>
<name>A0A560DJG4_9BRAD</name>
<dbReference type="RefSeq" id="WP_145666058.1">
    <property type="nucleotide sequence ID" value="NZ_VITK01000006.1"/>
</dbReference>
<dbReference type="EMBL" id="VITK01000006">
    <property type="protein sequence ID" value="TWA97243.1"/>
    <property type="molecule type" value="Genomic_DNA"/>
</dbReference>
<evidence type="ECO:0000313" key="2">
    <source>
        <dbReference type="EMBL" id="TWA97243.1"/>
    </source>
</evidence>
<feature type="transmembrane region" description="Helical" evidence="1">
    <location>
        <begin position="46"/>
        <end position="67"/>
    </location>
</feature>
<keyword evidence="1" id="KW-0472">Membrane</keyword>
<keyword evidence="1" id="KW-0812">Transmembrane</keyword>
<organism evidence="2 3">
    <name type="scientific">Bradyrhizobium stylosanthis</name>
    <dbReference type="NCBI Taxonomy" id="1803665"/>
    <lineage>
        <taxon>Bacteria</taxon>
        <taxon>Pseudomonadati</taxon>
        <taxon>Pseudomonadota</taxon>
        <taxon>Alphaproteobacteria</taxon>
        <taxon>Hyphomicrobiales</taxon>
        <taxon>Nitrobacteraceae</taxon>
        <taxon>Bradyrhizobium</taxon>
    </lineage>
</organism>
<dbReference type="AlphaFoldDB" id="A0A560DJG4"/>
<protein>
    <submittedName>
        <fullName evidence="2">Uncharacterized protein</fullName>
    </submittedName>
</protein>
<sequence>MEHMSAMHQMMSAMDGSMPSGIVHRVLDATSRLAGDFLVVLTSRPVLVVLTALLLLLANAAVLRLLLPKRTSRP</sequence>
<dbReference type="Proteomes" id="UP000319949">
    <property type="component" value="Unassembled WGS sequence"/>
</dbReference>
<gene>
    <name evidence="2" type="ORF">FBZ96_106295</name>
</gene>
<dbReference type="STRING" id="1803665.GCA_001641335_00974"/>
<evidence type="ECO:0000313" key="3">
    <source>
        <dbReference type="Proteomes" id="UP000319949"/>
    </source>
</evidence>
<comment type="caution">
    <text evidence="2">The sequence shown here is derived from an EMBL/GenBank/DDBJ whole genome shotgun (WGS) entry which is preliminary data.</text>
</comment>
<keyword evidence="3" id="KW-1185">Reference proteome</keyword>
<accession>A0A560DJG4</accession>
<proteinExistence type="predicted"/>